<comment type="subcellular location">
    <subcellularLocation>
        <location evidence="1">Cell inner membrane</location>
        <topology evidence="1">Multi-pass membrane protein</topology>
    </subcellularLocation>
    <subcellularLocation>
        <location evidence="9">Cell membrane</location>
        <topology evidence="9">Multi-pass membrane protein</topology>
    </subcellularLocation>
</comment>
<keyword evidence="5" id="KW-0997">Cell inner membrane</keyword>
<evidence type="ECO:0000256" key="2">
    <source>
        <dbReference type="ARBA" id="ARBA00010072"/>
    </source>
</evidence>
<evidence type="ECO:0000256" key="3">
    <source>
        <dbReference type="ARBA" id="ARBA00022448"/>
    </source>
</evidence>
<dbReference type="GO" id="GO:0022857">
    <property type="term" value="F:transmembrane transporter activity"/>
    <property type="evidence" value="ECO:0007669"/>
    <property type="project" value="InterPro"/>
</dbReference>
<dbReference type="AlphaFoldDB" id="A0A917C000"/>
<feature type="transmembrane region" description="Helical" evidence="9">
    <location>
        <begin position="20"/>
        <end position="41"/>
    </location>
</feature>
<dbReference type="EMBL" id="BMHV01000012">
    <property type="protein sequence ID" value="GGF65632.1"/>
    <property type="molecule type" value="Genomic_DNA"/>
</dbReference>
<dbReference type="Gene3D" id="1.10.3720.10">
    <property type="entry name" value="MetI-like"/>
    <property type="match status" value="1"/>
</dbReference>
<reference evidence="11" key="2">
    <citation type="submission" date="2020-09" db="EMBL/GenBank/DDBJ databases">
        <authorList>
            <person name="Sun Q."/>
            <person name="Zhou Y."/>
        </authorList>
    </citation>
    <scope>NUCLEOTIDE SEQUENCE</scope>
    <source>
        <strain evidence="11">CGMCC 1.15254</strain>
    </source>
</reference>
<evidence type="ECO:0000313" key="12">
    <source>
        <dbReference type="Proteomes" id="UP000632498"/>
    </source>
</evidence>
<dbReference type="GO" id="GO:0043190">
    <property type="term" value="C:ATP-binding cassette (ABC) transporter complex"/>
    <property type="evidence" value="ECO:0007669"/>
    <property type="project" value="InterPro"/>
</dbReference>
<dbReference type="InterPro" id="IPR043429">
    <property type="entry name" value="ArtM/GltK/GlnP/TcyL/YhdX-like"/>
</dbReference>
<evidence type="ECO:0000256" key="7">
    <source>
        <dbReference type="ARBA" id="ARBA00022989"/>
    </source>
</evidence>
<dbReference type="GO" id="GO:0006865">
    <property type="term" value="P:amino acid transport"/>
    <property type="evidence" value="ECO:0007669"/>
    <property type="project" value="TreeGrafter"/>
</dbReference>
<feature type="domain" description="ABC transmembrane type-1" evidence="10">
    <location>
        <begin position="17"/>
        <end position="214"/>
    </location>
</feature>
<dbReference type="InterPro" id="IPR035906">
    <property type="entry name" value="MetI-like_sf"/>
</dbReference>
<accession>A0A917C000</accession>
<feature type="transmembrane region" description="Helical" evidence="9">
    <location>
        <begin position="53"/>
        <end position="74"/>
    </location>
</feature>
<dbReference type="InterPro" id="IPR010065">
    <property type="entry name" value="AA_ABC_transptr_permease_3TM"/>
</dbReference>
<protein>
    <submittedName>
        <fullName evidence="11">ABC transporter permease</fullName>
    </submittedName>
</protein>
<dbReference type="InterPro" id="IPR000515">
    <property type="entry name" value="MetI-like"/>
</dbReference>
<keyword evidence="12" id="KW-1185">Reference proteome</keyword>
<dbReference type="PANTHER" id="PTHR30614:SF10">
    <property type="entry name" value="ARGININE ABC TRANSPORTER PERMEASE PROTEIN ARTM"/>
    <property type="match status" value="1"/>
</dbReference>
<name>A0A917C000_9PROT</name>
<reference evidence="11" key="1">
    <citation type="journal article" date="2014" name="Int. J. Syst. Evol. Microbiol.">
        <title>Complete genome sequence of Corynebacterium casei LMG S-19264T (=DSM 44701T), isolated from a smear-ripened cheese.</title>
        <authorList>
            <consortium name="US DOE Joint Genome Institute (JGI-PGF)"/>
            <person name="Walter F."/>
            <person name="Albersmeier A."/>
            <person name="Kalinowski J."/>
            <person name="Ruckert C."/>
        </authorList>
    </citation>
    <scope>NUCLEOTIDE SEQUENCE</scope>
    <source>
        <strain evidence="11">CGMCC 1.15254</strain>
    </source>
</reference>
<dbReference type="SUPFAM" id="SSF161098">
    <property type="entry name" value="MetI-like"/>
    <property type="match status" value="1"/>
</dbReference>
<evidence type="ECO:0000256" key="5">
    <source>
        <dbReference type="ARBA" id="ARBA00022519"/>
    </source>
</evidence>
<evidence type="ECO:0000313" key="11">
    <source>
        <dbReference type="EMBL" id="GGF65632.1"/>
    </source>
</evidence>
<dbReference type="RefSeq" id="WP_188664339.1">
    <property type="nucleotide sequence ID" value="NZ_BMHV01000012.1"/>
</dbReference>
<evidence type="ECO:0000256" key="6">
    <source>
        <dbReference type="ARBA" id="ARBA00022692"/>
    </source>
</evidence>
<comment type="caution">
    <text evidence="11">The sequence shown here is derived from an EMBL/GenBank/DDBJ whole genome shotgun (WGS) entry which is preliminary data.</text>
</comment>
<dbReference type="Proteomes" id="UP000632498">
    <property type="component" value="Unassembled WGS sequence"/>
</dbReference>
<keyword evidence="3 9" id="KW-0813">Transport</keyword>
<feature type="transmembrane region" description="Helical" evidence="9">
    <location>
        <begin position="196"/>
        <end position="215"/>
    </location>
</feature>
<comment type="similarity">
    <text evidence="2">Belongs to the binding-protein-dependent transport system permease family. HisMQ subfamily.</text>
</comment>
<evidence type="ECO:0000256" key="1">
    <source>
        <dbReference type="ARBA" id="ARBA00004429"/>
    </source>
</evidence>
<evidence type="ECO:0000259" key="10">
    <source>
        <dbReference type="PROSITE" id="PS50928"/>
    </source>
</evidence>
<sequence>MNWEEIFVALPKLLDGAVLTLELVFISCIIGFVIAIPVALMRASQNWWVSNIPLIYTFFFRGTPLLVQLFLFYYGAAQFDAVRESIFWPVLKEAYWCALIVFALNTGAYTAEIFRGAIQAVPHGEVEAGIAIGMQKHTLYRRIVLPRAIRMALPAYGNEIILMLKSSALAYTITLFDLTGVTRTIIARNYLAIEMYFTAGVIYLLMTFIFIQVWMRVEKRLLKFQN</sequence>
<keyword evidence="6 9" id="KW-0812">Transmembrane</keyword>
<dbReference type="CDD" id="cd06261">
    <property type="entry name" value="TM_PBP2"/>
    <property type="match status" value="1"/>
</dbReference>
<feature type="transmembrane region" description="Helical" evidence="9">
    <location>
        <begin position="156"/>
        <end position="176"/>
    </location>
</feature>
<evidence type="ECO:0000256" key="4">
    <source>
        <dbReference type="ARBA" id="ARBA00022475"/>
    </source>
</evidence>
<dbReference type="PROSITE" id="PS50928">
    <property type="entry name" value="ABC_TM1"/>
    <property type="match status" value="1"/>
</dbReference>
<gene>
    <name evidence="11" type="ORF">GCM10011332_19650</name>
</gene>
<keyword evidence="8 9" id="KW-0472">Membrane</keyword>
<keyword evidence="4" id="KW-1003">Cell membrane</keyword>
<feature type="transmembrane region" description="Helical" evidence="9">
    <location>
        <begin position="86"/>
        <end position="105"/>
    </location>
</feature>
<dbReference type="PANTHER" id="PTHR30614">
    <property type="entry name" value="MEMBRANE COMPONENT OF AMINO ACID ABC TRANSPORTER"/>
    <property type="match status" value="1"/>
</dbReference>
<keyword evidence="7 9" id="KW-1133">Transmembrane helix</keyword>
<evidence type="ECO:0000256" key="8">
    <source>
        <dbReference type="ARBA" id="ARBA00023136"/>
    </source>
</evidence>
<evidence type="ECO:0000256" key="9">
    <source>
        <dbReference type="RuleBase" id="RU363032"/>
    </source>
</evidence>
<organism evidence="11 12">
    <name type="scientific">Terasakiella brassicae</name>
    <dbReference type="NCBI Taxonomy" id="1634917"/>
    <lineage>
        <taxon>Bacteria</taxon>
        <taxon>Pseudomonadati</taxon>
        <taxon>Pseudomonadota</taxon>
        <taxon>Alphaproteobacteria</taxon>
        <taxon>Rhodospirillales</taxon>
        <taxon>Terasakiellaceae</taxon>
        <taxon>Terasakiella</taxon>
    </lineage>
</organism>
<dbReference type="Pfam" id="PF00528">
    <property type="entry name" value="BPD_transp_1"/>
    <property type="match status" value="1"/>
</dbReference>
<dbReference type="NCBIfam" id="TIGR01726">
    <property type="entry name" value="HEQRo_perm_3TM"/>
    <property type="match status" value="1"/>
</dbReference>
<proteinExistence type="inferred from homology"/>